<dbReference type="Gene3D" id="1.25.40.10">
    <property type="entry name" value="Tetratricopeptide repeat domain"/>
    <property type="match status" value="1"/>
</dbReference>
<evidence type="ECO:0000313" key="4">
    <source>
        <dbReference type="Proteomes" id="UP000605013"/>
    </source>
</evidence>
<dbReference type="InterPro" id="IPR019734">
    <property type="entry name" value="TPR_rpt"/>
</dbReference>
<dbReference type="SUPFAM" id="SSF48452">
    <property type="entry name" value="TPR-like"/>
    <property type="match status" value="1"/>
</dbReference>
<evidence type="ECO:0000256" key="2">
    <source>
        <dbReference type="SAM" id="SignalP"/>
    </source>
</evidence>
<dbReference type="RefSeq" id="WP_203001595.1">
    <property type="nucleotide sequence ID" value="NZ_JAEMEF010000017.1"/>
</dbReference>
<keyword evidence="1" id="KW-0802">TPR repeat</keyword>
<accession>A0ABS1WPP8</accession>
<evidence type="ECO:0008006" key="5">
    <source>
        <dbReference type="Google" id="ProtNLM"/>
    </source>
</evidence>
<name>A0ABS1WPP8_9FLAO</name>
<dbReference type="Proteomes" id="UP000605013">
    <property type="component" value="Unassembled WGS sequence"/>
</dbReference>
<sequence length="345" mass="40089">MKKILLALAIFTVNFCLAQNAKNEGWYIQELHYPEINLPVDYKNFSIEIEENNENIKLNDNGKQKLTSFNNPKLESLIKSYFELPGYTKSDNPDFIIKFNNLGLKHIVSSTEKKAYGKDAKNTYTGIIEIKSEVEVTVKDLNDSIIFTKKYSRKTKSESIGVYKNSGIPNKTLATTLIKNQYQNNARDYRTSKNVSEAGYIIQDISKSLKALFSSYYESKRVNLFRIKKEEKYGIDNNTQVDKLVALNKVDYSDSYNQELHKLVNESIEKFNTEIAKIKNKEDKKEKKIYWTLLSNLSGAYYAIGDYEKAIEYAKKRMEVDYNKKWKFNLEIAESRKKITDKNKS</sequence>
<reference evidence="3 4" key="1">
    <citation type="submission" date="2020-12" db="EMBL/GenBank/DDBJ databases">
        <title>Olleya sediminilitoris sp. nov., isolated from a tidal flat.</title>
        <authorList>
            <person name="Park S."/>
            <person name="Yoon J.-H."/>
        </authorList>
    </citation>
    <scope>NUCLEOTIDE SEQUENCE [LARGE SCALE GENOMIC DNA]</scope>
    <source>
        <strain evidence="3 4">YSTF-M6</strain>
    </source>
</reference>
<comment type="caution">
    <text evidence="3">The sequence shown here is derived from an EMBL/GenBank/DDBJ whole genome shotgun (WGS) entry which is preliminary data.</text>
</comment>
<protein>
    <recommendedName>
        <fullName evidence="5">Tetratricopeptide repeat protein</fullName>
    </recommendedName>
</protein>
<feature type="chain" id="PRO_5046857530" description="Tetratricopeptide repeat protein" evidence="2">
    <location>
        <begin position="19"/>
        <end position="345"/>
    </location>
</feature>
<evidence type="ECO:0000256" key="1">
    <source>
        <dbReference type="PROSITE-ProRule" id="PRU00339"/>
    </source>
</evidence>
<proteinExistence type="predicted"/>
<keyword evidence="4" id="KW-1185">Reference proteome</keyword>
<evidence type="ECO:0000313" key="3">
    <source>
        <dbReference type="EMBL" id="MBL7561094.1"/>
    </source>
</evidence>
<organism evidence="3 4">
    <name type="scientific">Olleya sediminilitoris</name>
    <dbReference type="NCBI Taxonomy" id="2795739"/>
    <lineage>
        <taxon>Bacteria</taxon>
        <taxon>Pseudomonadati</taxon>
        <taxon>Bacteroidota</taxon>
        <taxon>Flavobacteriia</taxon>
        <taxon>Flavobacteriales</taxon>
        <taxon>Flavobacteriaceae</taxon>
    </lineage>
</organism>
<feature type="signal peptide" evidence="2">
    <location>
        <begin position="1"/>
        <end position="18"/>
    </location>
</feature>
<dbReference type="InterPro" id="IPR011990">
    <property type="entry name" value="TPR-like_helical_dom_sf"/>
</dbReference>
<gene>
    <name evidence="3" type="ORF">JAO71_14925</name>
</gene>
<keyword evidence="2" id="KW-0732">Signal</keyword>
<dbReference type="PROSITE" id="PS50005">
    <property type="entry name" value="TPR"/>
    <property type="match status" value="1"/>
</dbReference>
<dbReference type="EMBL" id="JAEMEF010000017">
    <property type="protein sequence ID" value="MBL7561094.1"/>
    <property type="molecule type" value="Genomic_DNA"/>
</dbReference>
<feature type="repeat" description="TPR" evidence="1">
    <location>
        <begin position="291"/>
        <end position="324"/>
    </location>
</feature>